<name>A0A514CGT9_9BACT</name>
<dbReference type="PROSITE" id="PS51257">
    <property type="entry name" value="PROKAR_LIPOPROTEIN"/>
    <property type="match status" value="1"/>
</dbReference>
<sequence>MIYIFMRNSFFLVLLFLTISCKRKTQEGFGGIDIEGDDVLNKTGSFSLHLDEFASYEIFSHQVVPERKKEKLYVLNKQNRSLDIYDLELGQLEKRIEIPSEGPGGITNPYGFFVHNRDSIFVFVQGTFKNTQLLNAQGELTRTFTPENIGDFRFGLINHASVPSTPSYYMAGKIYFGEYGLYSSNDPENFNRSVKMAGEYDLLSGKVEMYRGFGFPASYLGRAWNEYHSVYSRVLNKDREWAVSWSGLDSILVYDSDYRLVESRVAKSNYLSSFSPPKKGETLRIAIEEGGYIRLLYSPYLNCYYRIVRHGREFDAKYDRDVNAFDRSDFSIIKLDSSLNVISETKFHGGVYNLFCVFVSNRGLCLPRNSYWNPDLKEELLKIDVFH</sequence>
<dbReference type="AlphaFoldDB" id="A0A514CGT9"/>
<dbReference type="Proteomes" id="UP000316614">
    <property type="component" value="Chromosome"/>
</dbReference>
<reference evidence="1 2" key="1">
    <citation type="submission" date="2019-06" db="EMBL/GenBank/DDBJ databases">
        <title>Echinicola alkalisoli sp. nov. isolated from saline soil.</title>
        <authorList>
            <person name="Sun J.-Q."/>
            <person name="Xu L."/>
        </authorList>
    </citation>
    <scope>NUCLEOTIDE SEQUENCE [LARGE SCALE GENOMIC DNA]</scope>
    <source>
        <strain evidence="1 2">LN3S3</strain>
    </source>
</reference>
<dbReference type="InterPro" id="IPR025316">
    <property type="entry name" value="DUF4221"/>
</dbReference>
<dbReference type="KEGG" id="echi:FKX85_08225"/>
<dbReference type="EMBL" id="CP041253">
    <property type="protein sequence ID" value="QDH79023.1"/>
    <property type="molecule type" value="Genomic_DNA"/>
</dbReference>
<dbReference type="RefSeq" id="WP_141614275.1">
    <property type="nucleotide sequence ID" value="NZ_CP041253.1"/>
</dbReference>
<evidence type="ECO:0000313" key="2">
    <source>
        <dbReference type="Proteomes" id="UP000316614"/>
    </source>
</evidence>
<protein>
    <submittedName>
        <fullName evidence="1">DUF4221 domain-containing protein</fullName>
    </submittedName>
</protein>
<dbReference type="Pfam" id="PF13970">
    <property type="entry name" value="DUF4221"/>
    <property type="match status" value="1"/>
</dbReference>
<evidence type="ECO:0000313" key="1">
    <source>
        <dbReference type="EMBL" id="QDH79023.1"/>
    </source>
</evidence>
<gene>
    <name evidence="1" type="ORF">FKX85_08225</name>
</gene>
<organism evidence="1 2">
    <name type="scientific">Echinicola soli</name>
    <dbReference type="NCBI Taxonomy" id="2591634"/>
    <lineage>
        <taxon>Bacteria</taxon>
        <taxon>Pseudomonadati</taxon>
        <taxon>Bacteroidota</taxon>
        <taxon>Cytophagia</taxon>
        <taxon>Cytophagales</taxon>
        <taxon>Cyclobacteriaceae</taxon>
        <taxon>Echinicola</taxon>
    </lineage>
</organism>
<proteinExistence type="predicted"/>
<accession>A0A514CGT9</accession>
<dbReference type="OrthoDB" id="982523at2"/>
<keyword evidence="2" id="KW-1185">Reference proteome</keyword>